<dbReference type="AlphaFoldDB" id="E0XUM2"/>
<protein>
    <submittedName>
        <fullName evidence="1">Uncharacterized protein</fullName>
    </submittedName>
</protein>
<name>E0XUM2_9BACT</name>
<evidence type="ECO:0000313" key="1">
    <source>
        <dbReference type="EMBL" id="ADI18113.1"/>
    </source>
</evidence>
<organism evidence="1">
    <name type="scientific">uncultured Acidobacteriales bacterium HF0200_23L05</name>
    <dbReference type="NCBI Taxonomy" id="710732"/>
    <lineage>
        <taxon>Bacteria</taxon>
        <taxon>Pseudomonadati</taxon>
        <taxon>Acidobacteriota</taxon>
        <taxon>Terriglobia</taxon>
        <taxon>Terriglobales</taxon>
        <taxon>environmental samples</taxon>
    </lineage>
</organism>
<reference evidence="1" key="1">
    <citation type="journal article" date="2011" name="Environ. Microbiol.">
        <title>Time-series analyses of Monterey Bay coastal microbial picoplankton using a 'genome proxy' microarray.</title>
        <authorList>
            <person name="Rich V.I."/>
            <person name="Pham V.D."/>
            <person name="Eppley J."/>
            <person name="Shi Y."/>
            <person name="DeLong E.F."/>
        </authorList>
    </citation>
    <scope>NUCLEOTIDE SEQUENCE</scope>
</reference>
<sequence length="50" mass="5544">MRHAASVDSEPGSNSQVEYVSLRSPKGPLDNWFNTRAIRLLRCITNLVSG</sequence>
<proteinExistence type="predicted"/>
<accession>E0XUM2</accession>
<dbReference type="EMBL" id="GU474881">
    <property type="protein sequence ID" value="ADI18113.1"/>
    <property type="molecule type" value="Genomic_DNA"/>
</dbReference>